<keyword evidence="1" id="KW-1133">Transmembrane helix</keyword>
<dbReference type="Proteomes" id="UP000215914">
    <property type="component" value="Unassembled WGS sequence"/>
</dbReference>
<dbReference type="EMBL" id="MNCJ02000318">
    <property type="protein sequence ID" value="KAF5816512.1"/>
    <property type="molecule type" value="Genomic_DNA"/>
</dbReference>
<name>A0A9K3JKI0_HELAN</name>
<feature type="transmembrane region" description="Helical" evidence="1">
    <location>
        <begin position="12"/>
        <end position="38"/>
    </location>
</feature>
<evidence type="ECO:0000256" key="1">
    <source>
        <dbReference type="SAM" id="Phobius"/>
    </source>
</evidence>
<comment type="caution">
    <text evidence="2">The sequence shown here is derived from an EMBL/GenBank/DDBJ whole genome shotgun (WGS) entry which is preliminary data.</text>
</comment>
<proteinExistence type="predicted"/>
<dbReference type="Gramene" id="mRNA:HanXRQr2_Chr03g0135101">
    <property type="protein sequence ID" value="CDS:HanXRQr2_Chr03g0135101.1"/>
    <property type="gene ID" value="HanXRQr2_Chr03g0135101"/>
</dbReference>
<reference evidence="2" key="1">
    <citation type="journal article" date="2017" name="Nature">
        <title>The sunflower genome provides insights into oil metabolism, flowering and Asterid evolution.</title>
        <authorList>
            <person name="Badouin H."/>
            <person name="Gouzy J."/>
            <person name="Grassa C.J."/>
            <person name="Murat F."/>
            <person name="Staton S.E."/>
            <person name="Cottret L."/>
            <person name="Lelandais-Briere C."/>
            <person name="Owens G.L."/>
            <person name="Carrere S."/>
            <person name="Mayjonade B."/>
            <person name="Legrand L."/>
            <person name="Gill N."/>
            <person name="Kane N.C."/>
            <person name="Bowers J.E."/>
            <person name="Hubner S."/>
            <person name="Bellec A."/>
            <person name="Berard A."/>
            <person name="Berges H."/>
            <person name="Blanchet N."/>
            <person name="Boniface M.C."/>
            <person name="Brunel D."/>
            <person name="Catrice O."/>
            <person name="Chaidir N."/>
            <person name="Claudel C."/>
            <person name="Donnadieu C."/>
            <person name="Faraut T."/>
            <person name="Fievet G."/>
            <person name="Helmstetter N."/>
            <person name="King M."/>
            <person name="Knapp S.J."/>
            <person name="Lai Z."/>
            <person name="Le Paslier M.C."/>
            <person name="Lippi Y."/>
            <person name="Lorenzon L."/>
            <person name="Mandel J.R."/>
            <person name="Marage G."/>
            <person name="Marchand G."/>
            <person name="Marquand E."/>
            <person name="Bret-Mestries E."/>
            <person name="Morien E."/>
            <person name="Nambeesan S."/>
            <person name="Nguyen T."/>
            <person name="Pegot-Espagnet P."/>
            <person name="Pouilly N."/>
            <person name="Raftis F."/>
            <person name="Sallet E."/>
            <person name="Schiex T."/>
            <person name="Thomas J."/>
            <person name="Vandecasteele C."/>
            <person name="Vares D."/>
            <person name="Vear F."/>
            <person name="Vautrin S."/>
            <person name="Crespi M."/>
            <person name="Mangin B."/>
            <person name="Burke J.M."/>
            <person name="Salse J."/>
            <person name="Munos S."/>
            <person name="Vincourt P."/>
            <person name="Rieseberg L.H."/>
            <person name="Langlade N.B."/>
        </authorList>
    </citation>
    <scope>NUCLEOTIDE SEQUENCE</scope>
    <source>
        <tissue evidence="2">Leaves</tissue>
    </source>
</reference>
<gene>
    <name evidence="2" type="ORF">HanXRQr2_Chr03g0135101</name>
</gene>
<sequence>MYLTTYIQCLRITMFIFFTFTLNVRLRSVFMCFLSFVFESSVDELFVNN</sequence>
<evidence type="ECO:0000313" key="2">
    <source>
        <dbReference type="EMBL" id="KAF5816512.1"/>
    </source>
</evidence>
<evidence type="ECO:0000313" key="3">
    <source>
        <dbReference type="Proteomes" id="UP000215914"/>
    </source>
</evidence>
<dbReference type="AlphaFoldDB" id="A0A9K3JKI0"/>
<keyword evidence="1" id="KW-0472">Membrane</keyword>
<protein>
    <submittedName>
        <fullName evidence="2">Uncharacterized protein</fullName>
    </submittedName>
</protein>
<keyword evidence="1" id="KW-0812">Transmembrane</keyword>
<keyword evidence="3" id="KW-1185">Reference proteome</keyword>
<accession>A0A9K3JKI0</accession>
<reference evidence="2" key="2">
    <citation type="submission" date="2020-06" db="EMBL/GenBank/DDBJ databases">
        <title>Helianthus annuus Genome sequencing and assembly Release 2.</title>
        <authorList>
            <person name="Gouzy J."/>
            <person name="Langlade N."/>
            <person name="Munos S."/>
        </authorList>
    </citation>
    <scope>NUCLEOTIDE SEQUENCE</scope>
    <source>
        <tissue evidence="2">Leaves</tissue>
    </source>
</reference>
<organism evidence="2 3">
    <name type="scientific">Helianthus annuus</name>
    <name type="common">Common sunflower</name>
    <dbReference type="NCBI Taxonomy" id="4232"/>
    <lineage>
        <taxon>Eukaryota</taxon>
        <taxon>Viridiplantae</taxon>
        <taxon>Streptophyta</taxon>
        <taxon>Embryophyta</taxon>
        <taxon>Tracheophyta</taxon>
        <taxon>Spermatophyta</taxon>
        <taxon>Magnoliopsida</taxon>
        <taxon>eudicotyledons</taxon>
        <taxon>Gunneridae</taxon>
        <taxon>Pentapetalae</taxon>
        <taxon>asterids</taxon>
        <taxon>campanulids</taxon>
        <taxon>Asterales</taxon>
        <taxon>Asteraceae</taxon>
        <taxon>Asteroideae</taxon>
        <taxon>Heliantheae alliance</taxon>
        <taxon>Heliantheae</taxon>
        <taxon>Helianthus</taxon>
    </lineage>
</organism>